<comment type="similarity">
    <text evidence="1">Belongs to the universal ribosomal protein uL15 family.</text>
</comment>
<dbReference type="GO" id="GO:0003735">
    <property type="term" value="F:structural constituent of ribosome"/>
    <property type="evidence" value="ECO:0007669"/>
    <property type="project" value="InterPro"/>
</dbReference>
<keyword evidence="10" id="KW-1185">Reference proteome</keyword>
<evidence type="ECO:0000313" key="10">
    <source>
        <dbReference type="Proteomes" id="UP000659654"/>
    </source>
</evidence>
<dbReference type="InterPro" id="IPR021131">
    <property type="entry name" value="Ribosomal_uL15/eL18"/>
</dbReference>
<proteinExistence type="inferred from homology"/>
<dbReference type="WBParaSite" id="BXY_0915700.1">
    <property type="protein sequence ID" value="BXY_0915700.1"/>
    <property type="gene ID" value="BXY_0915700"/>
</dbReference>
<evidence type="ECO:0000256" key="4">
    <source>
        <dbReference type="ARBA" id="ARBA00035299"/>
    </source>
</evidence>
<dbReference type="Proteomes" id="UP000582659">
    <property type="component" value="Unassembled WGS sequence"/>
</dbReference>
<organism evidence="9 11">
    <name type="scientific">Bursaphelenchus xylophilus</name>
    <name type="common">Pinewood nematode worm</name>
    <name type="synonym">Aphelenchoides xylophilus</name>
    <dbReference type="NCBI Taxonomy" id="6326"/>
    <lineage>
        <taxon>Eukaryota</taxon>
        <taxon>Metazoa</taxon>
        <taxon>Ecdysozoa</taxon>
        <taxon>Nematoda</taxon>
        <taxon>Chromadorea</taxon>
        <taxon>Rhabditida</taxon>
        <taxon>Tylenchina</taxon>
        <taxon>Tylenchomorpha</taxon>
        <taxon>Aphelenchoidea</taxon>
        <taxon>Aphelenchoididae</taxon>
        <taxon>Bursaphelenchus</taxon>
    </lineage>
</organism>
<name>A0A1I7S814_BURXY</name>
<dbReference type="OrthoDB" id="361383at2759"/>
<keyword evidence="3" id="KW-0687">Ribonucleoprotein</keyword>
<dbReference type="Proteomes" id="UP000659654">
    <property type="component" value="Unassembled WGS sequence"/>
</dbReference>
<evidence type="ECO:0000313" key="7">
    <source>
        <dbReference type="EMBL" id="CAD5210949.1"/>
    </source>
</evidence>
<evidence type="ECO:0000259" key="6">
    <source>
        <dbReference type="Pfam" id="PF00828"/>
    </source>
</evidence>
<dbReference type="PANTHER" id="PTHR12934:SF11">
    <property type="entry name" value="LARGE RIBOSOMAL SUBUNIT PROTEIN UL15M"/>
    <property type="match status" value="1"/>
</dbReference>
<dbReference type="SMR" id="A0A1I7S814"/>
<protein>
    <recommendedName>
        <fullName evidence="4">Large ribosomal subunit protein uL15m</fullName>
    </recommendedName>
    <alternativeName>
        <fullName evidence="5">39S ribosomal protein L15, mitochondrial</fullName>
    </alternativeName>
</protein>
<dbReference type="EMBL" id="CAJFDI010000001">
    <property type="protein sequence ID" value="CAD5210949.1"/>
    <property type="molecule type" value="Genomic_DNA"/>
</dbReference>
<keyword evidence="2" id="KW-0689">Ribosomal protein</keyword>
<evidence type="ECO:0000313" key="11">
    <source>
        <dbReference type="WBParaSite" id="BXY_0915700.1"/>
    </source>
</evidence>
<dbReference type="Pfam" id="PF00828">
    <property type="entry name" value="Ribosomal_L27A"/>
    <property type="match status" value="1"/>
</dbReference>
<evidence type="ECO:0000256" key="2">
    <source>
        <dbReference type="ARBA" id="ARBA00022980"/>
    </source>
</evidence>
<evidence type="ECO:0000313" key="9">
    <source>
        <dbReference type="Proteomes" id="UP000095284"/>
    </source>
</evidence>
<feature type="domain" description="Large ribosomal subunit protein uL15/eL18" evidence="6">
    <location>
        <begin position="109"/>
        <end position="187"/>
    </location>
</feature>
<dbReference type="GO" id="GO:0006412">
    <property type="term" value="P:translation"/>
    <property type="evidence" value="ECO:0007669"/>
    <property type="project" value="InterPro"/>
</dbReference>
<dbReference type="SUPFAM" id="SSF52080">
    <property type="entry name" value="Ribosomal proteins L15p and L18e"/>
    <property type="match status" value="1"/>
</dbReference>
<dbReference type="GO" id="GO:0005762">
    <property type="term" value="C:mitochondrial large ribosomal subunit"/>
    <property type="evidence" value="ECO:0007669"/>
    <property type="project" value="TreeGrafter"/>
</dbReference>
<dbReference type="eggNOG" id="KOG0846">
    <property type="taxonomic scope" value="Eukaryota"/>
</dbReference>
<dbReference type="InterPro" id="IPR005749">
    <property type="entry name" value="Ribosomal_uL15_bac-type"/>
</dbReference>
<sequence length="314" mass="35871">MSSKAVKAAAERLAKLEISQNERAAKYVEQAPRIRLDDLRDNPGARVKGRLVKAQIHNQGGHTVGELQRAAKPPLGWVWGDFYKPWQRRFPGEKHFNGDVNIRREYIPLSLIELQRLIDLNWLDTSRTIDVTQIFNTKRLKLDPDLRQFGIDLTDEGAEVFTTPIDIEVQWASQTVISAIEKVGGRIRLAYYDLESLRAAIDPKAFFESGTPIPRRKQPPHSLMNFYRNPKTRGYLADENEIRAASEELANIVGYKYEPRHIDSPHRKSPSQIFAGLEPGSLVSLVDKKVFRPTNPVHEAFYKGEQNEVADHLR</sequence>
<dbReference type="InterPro" id="IPR036227">
    <property type="entry name" value="Ribosomal_uL15/eL18_sf"/>
</dbReference>
<evidence type="ECO:0000256" key="3">
    <source>
        <dbReference type="ARBA" id="ARBA00023274"/>
    </source>
</evidence>
<dbReference type="EMBL" id="CAJFCV020000001">
    <property type="protein sequence ID" value="CAG9087338.1"/>
    <property type="molecule type" value="Genomic_DNA"/>
</dbReference>
<gene>
    <name evidence="7" type="ORF">BXYJ_LOCUS2184</name>
</gene>
<dbReference type="AlphaFoldDB" id="A0A1I7S814"/>
<reference evidence="8" key="2">
    <citation type="submission" date="2020-08" db="EMBL/GenBank/DDBJ databases">
        <authorList>
            <person name="Kikuchi T."/>
        </authorList>
    </citation>
    <scope>NUCLEOTIDE SEQUENCE</scope>
    <source>
        <strain evidence="7">Ka4C1</strain>
    </source>
</reference>
<reference evidence="11" key="1">
    <citation type="submission" date="2016-11" db="UniProtKB">
        <authorList>
            <consortium name="WormBaseParasite"/>
        </authorList>
    </citation>
    <scope>IDENTIFICATION</scope>
</reference>
<evidence type="ECO:0000313" key="8">
    <source>
        <dbReference type="EMBL" id="CAG9087338.1"/>
    </source>
</evidence>
<dbReference type="PANTHER" id="PTHR12934">
    <property type="entry name" value="50S RIBOSOMAL PROTEIN L15"/>
    <property type="match status" value="1"/>
</dbReference>
<evidence type="ECO:0000256" key="5">
    <source>
        <dbReference type="ARBA" id="ARBA00035423"/>
    </source>
</evidence>
<evidence type="ECO:0000256" key="1">
    <source>
        <dbReference type="ARBA" id="ARBA00007320"/>
    </source>
</evidence>
<accession>A0A1I7S814</accession>
<dbReference type="Proteomes" id="UP000095284">
    <property type="component" value="Unplaced"/>
</dbReference>